<dbReference type="GO" id="GO:0016491">
    <property type="term" value="F:oxidoreductase activity"/>
    <property type="evidence" value="ECO:0007669"/>
    <property type="project" value="UniProtKB-KW"/>
</dbReference>
<name>D8JA34_HALJB</name>
<dbReference type="EMBL" id="CP002062">
    <property type="protein sequence ID" value="ADJ14556.1"/>
    <property type="molecule type" value="Genomic_DNA"/>
</dbReference>
<dbReference type="PATRIC" id="fig|795797.18.peg.1163"/>
<evidence type="ECO:0000313" key="7">
    <source>
        <dbReference type="Proteomes" id="UP000011645"/>
    </source>
</evidence>
<dbReference type="InterPro" id="IPR005255">
    <property type="entry name" value="PdxA_fam"/>
</dbReference>
<dbReference type="PANTHER" id="PTHR30004">
    <property type="entry name" value="4-HYDROXYTHREONINE-4-PHOSPHATE DEHYDROGENASE"/>
    <property type="match status" value="1"/>
</dbReference>
<dbReference type="GO" id="GO:0046872">
    <property type="term" value="F:metal ion binding"/>
    <property type="evidence" value="ECO:0007669"/>
    <property type="project" value="UniProtKB-KW"/>
</dbReference>
<evidence type="ECO:0000256" key="3">
    <source>
        <dbReference type="ARBA" id="ARBA00023027"/>
    </source>
</evidence>
<reference evidence="4 6" key="1">
    <citation type="journal article" date="2010" name="J. Bacteriol.">
        <title>Complete genome sequence of Halalkalicoccus jeotgali B3(T), an extremely halophilic archaeon.</title>
        <authorList>
            <person name="Roh S.W."/>
            <person name="Nam Y.D."/>
            <person name="Nam S.H."/>
            <person name="Choi S.H."/>
            <person name="Park H.S."/>
            <person name="Bae J.W."/>
        </authorList>
    </citation>
    <scope>NUCLEOTIDE SEQUENCE [LARGE SCALE GENOMIC DNA]</scope>
    <source>
        <strain evidence="4">B3</strain>
        <strain evidence="6">DSM 18796 / CECT 7217 / JCM 14584 / KCTC 4019 / B3</strain>
    </source>
</reference>
<dbReference type="STRING" id="795797.HacjB3_05825"/>
<protein>
    <submittedName>
        <fullName evidence="4">4-hydroxythreonine-4-phosphate dehydrogenase</fullName>
    </submittedName>
</protein>
<dbReference type="GO" id="GO:0051287">
    <property type="term" value="F:NAD binding"/>
    <property type="evidence" value="ECO:0007669"/>
    <property type="project" value="InterPro"/>
</dbReference>
<dbReference type="EMBL" id="AOHV01000012">
    <property type="protein sequence ID" value="ELY39928.1"/>
    <property type="molecule type" value="Genomic_DNA"/>
</dbReference>
<organism evidence="4 6">
    <name type="scientific">Halalkalicoccus jeotgali (strain DSM 18796 / CECT 7217 / JCM 14584 / KCTC 4019 / B3)</name>
    <dbReference type="NCBI Taxonomy" id="795797"/>
    <lineage>
        <taxon>Archaea</taxon>
        <taxon>Methanobacteriati</taxon>
        <taxon>Methanobacteriota</taxon>
        <taxon>Stenosarchaea group</taxon>
        <taxon>Halobacteria</taxon>
        <taxon>Halobacteriales</taxon>
        <taxon>Halococcaceae</taxon>
        <taxon>Halalkalicoccus</taxon>
    </lineage>
</organism>
<reference evidence="5 7" key="2">
    <citation type="journal article" date="2014" name="PLoS Genet.">
        <title>Phylogenetically driven sequencing of extremely halophilic archaea reveals strategies for static and dynamic osmo-response.</title>
        <authorList>
            <person name="Becker E.A."/>
            <person name="Seitzer P.M."/>
            <person name="Tritt A."/>
            <person name="Larsen D."/>
            <person name="Krusor M."/>
            <person name="Yao A.I."/>
            <person name="Wu D."/>
            <person name="Madern D."/>
            <person name="Eisen J.A."/>
            <person name="Darling A.E."/>
            <person name="Facciotti M.T."/>
        </authorList>
    </citation>
    <scope>NUCLEOTIDE SEQUENCE [LARGE SCALE GENOMIC DNA]</scope>
    <source>
        <strain evidence="5">B3</strain>
        <strain evidence="7">DSM 18796 / CECT 7217 / JCM 14584 / KCTC 4019 / B3</strain>
    </source>
</reference>
<dbReference type="PANTHER" id="PTHR30004:SF6">
    <property type="entry name" value="D-THREONATE 4-PHOSPHATE DEHYDROGENASE"/>
    <property type="match status" value="1"/>
</dbReference>
<dbReference type="eggNOG" id="arCOG08631">
    <property type="taxonomic scope" value="Archaea"/>
</dbReference>
<keyword evidence="1" id="KW-0479">Metal-binding</keyword>
<evidence type="ECO:0000313" key="6">
    <source>
        <dbReference type="Proteomes" id="UP000000390"/>
    </source>
</evidence>
<dbReference type="Gene3D" id="3.40.718.10">
    <property type="entry name" value="Isopropylmalate Dehydrogenase"/>
    <property type="match status" value="1"/>
</dbReference>
<dbReference type="SUPFAM" id="SSF53659">
    <property type="entry name" value="Isocitrate/Isopropylmalate dehydrogenase-like"/>
    <property type="match status" value="1"/>
</dbReference>
<dbReference type="HOGENOM" id="CLU_040168_0_1_2"/>
<keyword evidence="2" id="KW-0560">Oxidoreductase</keyword>
<evidence type="ECO:0000313" key="5">
    <source>
        <dbReference type="EMBL" id="ELY39928.1"/>
    </source>
</evidence>
<evidence type="ECO:0000256" key="2">
    <source>
        <dbReference type="ARBA" id="ARBA00023002"/>
    </source>
</evidence>
<gene>
    <name evidence="4" type="ordered locus">HacjB3_05825</name>
    <name evidence="5" type="ORF">C497_04197</name>
</gene>
<accession>D8JA34</accession>
<evidence type="ECO:0000256" key="1">
    <source>
        <dbReference type="ARBA" id="ARBA00022723"/>
    </source>
</evidence>
<evidence type="ECO:0000313" key="4">
    <source>
        <dbReference type="EMBL" id="ADJ14556.1"/>
    </source>
</evidence>
<dbReference type="NCBIfam" id="TIGR00557">
    <property type="entry name" value="pdxA"/>
    <property type="match status" value="1"/>
</dbReference>
<keyword evidence="3" id="KW-0520">NAD</keyword>
<dbReference type="Proteomes" id="UP000011645">
    <property type="component" value="Unassembled WGS sequence"/>
</dbReference>
<dbReference type="KEGG" id="hje:HacjB3_05825"/>
<dbReference type="RefSeq" id="WP_008414730.1">
    <property type="nucleotide sequence ID" value="NC_014297.1"/>
</dbReference>
<dbReference type="Pfam" id="PF04166">
    <property type="entry name" value="PdxA"/>
    <property type="match status" value="1"/>
</dbReference>
<dbReference type="OrthoDB" id="26759at2157"/>
<dbReference type="GeneID" id="9418970"/>
<keyword evidence="7" id="KW-1185">Reference proteome</keyword>
<dbReference type="AlphaFoldDB" id="D8JA34"/>
<dbReference type="Proteomes" id="UP000000390">
    <property type="component" value="Chromosome"/>
</dbReference>
<sequence length="340" mass="35415">MSKPTVGITMGDPAGIGPEIVVKGYRELRAAADVLVIGDADVVESARGICGSDLGVERIASPTEATFSPDAIPVLDLDNVGDLERGVVREDYGRASLGYVERAIELAQAGEIDAMTTAPINKQSTKLAGSEHAGHTGMLADYTDTENYSMMLIEDDLRVTHVSTHVPLREACDLVGEEVVLDTVRVTDEALRELGVEEPTVAVAGLNPHASDGGLLGAEDGDEIEPAVSRAREEGIDAFGPESPDTVYVQAARGAADCVVSMYHDQGHIPIKMLGFAEGGAVSGVNVTIGLPIVRTSVDHGTAFDIAGEGIASERSLLDAVAVAGKMARDRTRAEAGEGA</sequence>
<proteinExistence type="predicted"/>